<feature type="binding site" evidence="6">
    <location>
        <position position="53"/>
    </location>
    <ligand>
        <name>Fe cation</name>
        <dbReference type="ChEBI" id="CHEBI:24875"/>
        <label>1</label>
    </ligand>
</feature>
<organism evidence="9 10">
    <name type="scientific">Candidatus Liberibacter europaeus</name>
    <dbReference type="NCBI Taxonomy" id="744859"/>
    <lineage>
        <taxon>Bacteria</taxon>
        <taxon>Pseudomonadati</taxon>
        <taxon>Pseudomonadota</taxon>
        <taxon>Alphaproteobacteria</taxon>
        <taxon>Hyphomicrobiales</taxon>
        <taxon>Rhizobiaceae</taxon>
        <taxon>Liberibacter</taxon>
    </lineage>
</organism>
<dbReference type="AlphaFoldDB" id="A0A2T4VXK8"/>
<dbReference type="InterPro" id="IPR008331">
    <property type="entry name" value="Ferritin_DPS_dom"/>
</dbReference>
<feature type="binding site" evidence="6">
    <location>
        <position position="50"/>
    </location>
    <ligand>
        <name>Fe cation</name>
        <dbReference type="ChEBI" id="CHEBI:24875"/>
        <label>1</label>
    </ligand>
</feature>
<comment type="function">
    <text evidence="7">Iron-storage protein.</text>
</comment>
<evidence type="ECO:0000256" key="2">
    <source>
        <dbReference type="ARBA" id="ARBA00022434"/>
    </source>
</evidence>
<comment type="subcellular location">
    <subcellularLocation>
        <location evidence="7">Cytoplasm</location>
    </subcellularLocation>
</comment>
<dbReference type="SUPFAM" id="SSF47240">
    <property type="entry name" value="Ferritin-like"/>
    <property type="match status" value="1"/>
</dbReference>
<keyword evidence="4" id="KW-0560">Oxidoreductase</keyword>
<feature type="binding site" evidence="6">
    <location>
        <position position="127"/>
    </location>
    <ligand>
        <name>Fe cation</name>
        <dbReference type="ChEBI" id="CHEBI:24875"/>
        <label>1</label>
    </ligand>
</feature>
<dbReference type="InterPro" id="IPR001519">
    <property type="entry name" value="Ferritin"/>
</dbReference>
<evidence type="ECO:0000256" key="5">
    <source>
        <dbReference type="ARBA" id="ARBA00023004"/>
    </source>
</evidence>
<evidence type="ECO:0000259" key="8">
    <source>
        <dbReference type="PROSITE" id="PS50905"/>
    </source>
</evidence>
<comment type="catalytic activity">
    <reaction evidence="7">
        <text>4 Fe(2+) + O2 + 6 H2O = 4 iron(III) oxide-hydroxide + 12 H(+)</text>
        <dbReference type="Rhea" id="RHEA:11972"/>
        <dbReference type="ChEBI" id="CHEBI:15377"/>
        <dbReference type="ChEBI" id="CHEBI:15378"/>
        <dbReference type="ChEBI" id="CHEBI:15379"/>
        <dbReference type="ChEBI" id="CHEBI:29033"/>
        <dbReference type="ChEBI" id="CHEBI:78619"/>
        <dbReference type="EC" id="1.16.3.2"/>
    </reaction>
</comment>
<dbReference type="CDD" id="cd01055">
    <property type="entry name" value="Nonheme_Ferritin"/>
    <property type="match status" value="1"/>
</dbReference>
<comment type="caution">
    <text evidence="9">The sequence shown here is derived from an EMBL/GenBank/DDBJ whole genome shotgun (WGS) entry which is preliminary data.</text>
</comment>
<sequence>MNNQKIHDLLNKLMNIEFESHYHYMQAAAWASYRNFDGCSKFLLDHAKEEHSHVRKLLEYINDLGANAIFSDLPKPNVESNTVEDLFASIYQREVDVTKAYDDAIVCVLNEKDNQTLSFLQWFVNEQHEEMTLCRRILDIINLIGSGPHTHYLIDIEIGKMTQSR</sequence>
<dbReference type="PANTHER" id="PTHR11431">
    <property type="entry name" value="FERRITIN"/>
    <property type="match status" value="1"/>
</dbReference>
<dbReference type="PANTHER" id="PTHR11431:SF127">
    <property type="entry name" value="BACTERIAL NON-HEME FERRITIN"/>
    <property type="match status" value="1"/>
</dbReference>
<keyword evidence="7" id="KW-0963">Cytoplasm</keyword>
<dbReference type="GO" id="GO:0006879">
    <property type="term" value="P:intracellular iron ion homeostasis"/>
    <property type="evidence" value="ECO:0007669"/>
    <property type="project" value="UniProtKB-KW"/>
</dbReference>
<evidence type="ECO:0000256" key="7">
    <source>
        <dbReference type="RuleBase" id="RU361145"/>
    </source>
</evidence>
<dbReference type="Gene3D" id="1.20.1260.10">
    <property type="match status" value="1"/>
</dbReference>
<gene>
    <name evidence="9" type="ORF">C4617_01370</name>
</gene>
<accession>A0A2T4VXK8</accession>
<keyword evidence="2 7" id="KW-0409">Iron storage</keyword>
<dbReference type="Pfam" id="PF00210">
    <property type="entry name" value="Ferritin"/>
    <property type="match status" value="1"/>
</dbReference>
<dbReference type="Proteomes" id="UP000240811">
    <property type="component" value="Unassembled WGS sequence"/>
</dbReference>
<dbReference type="InterPro" id="IPR009040">
    <property type="entry name" value="Ferritin-like_diiron"/>
</dbReference>
<feature type="domain" description="Ferritin-like diiron" evidence="8">
    <location>
        <begin position="1"/>
        <end position="145"/>
    </location>
</feature>
<dbReference type="PROSITE" id="PS50905">
    <property type="entry name" value="FERRITIN_LIKE"/>
    <property type="match status" value="1"/>
</dbReference>
<evidence type="ECO:0000256" key="4">
    <source>
        <dbReference type="ARBA" id="ARBA00023002"/>
    </source>
</evidence>
<reference evidence="10" key="1">
    <citation type="submission" date="2018-02" db="EMBL/GenBank/DDBJ databases">
        <title>Genome sequence of Candidatus Liberibacter europaeus.</title>
        <authorList>
            <person name="Frampton R.A."/>
            <person name="Thompson S.M."/>
            <person name="David C."/>
            <person name="Addison S.M."/>
            <person name="Smith G.R."/>
        </authorList>
    </citation>
    <scope>NUCLEOTIDE SEQUENCE [LARGE SCALE GENOMIC DNA]</scope>
</reference>
<comment type="similarity">
    <text evidence="1 7">Belongs to the ferritin family. Prokaryotic subfamily.</text>
</comment>
<dbReference type="InterPro" id="IPR041719">
    <property type="entry name" value="Ferritin_prok"/>
</dbReference>
<evidence type="ECO:0000313" key="9">
    <source>
        <dbReference type="EMBL" id="PTL86501.1"/>
    </source>
</evidence>
<evidence type="ECO:0000256" key="3">
    <source>
        <dbReference type="ARBA" id="ARBA00022723"/>
    </source>
</evidence>
<dbReference type="GO" id="GO:0006826">
    <property type="term" value="P:iron ion transport"/>
    <property type="evidence" value="ECO:0007669"/>
    <property type="project" value="InterPro"/>
</dbReference>
<dbReference type="EC" id="1.16.3.2" evidence="7"/>
<keyword evidence="5 6" id="KW-0408">Iron</keyword>
<dbReference type="GO" id="GO:0005829">
    <property type="term" value="C:cytosol"/>
    <property type="evidence" value="ECO:0007669"/>
    <property type="project" value="TreeGrafter"/>
</dbReference>
<feature type="binding site" evidence="6">
    <location>
        <position position="17"/>
    </location>
    <ligand>
        <name>Fe cation</name>
        <dbReference type="ChEBI" id="CHEBI:24875"/>
        <label>1</label>
    </ligand>
</feature>
<dbReference type="InterPro" id="IPR009078">
    <property type="entry name" value="Ferritin-like_SF"/>
</dbReference>
<evidence type="ECO:0000256" key="1">
    <source>
        <dbReference type="ARBA" id="ARBA00006950"/>
    </source>
</evidence>
<evidence type="ECO:0000256" key="6">
    <source>
        <dbReference type="PIRSR" id="PIRSR601519-1"/>
    </source>
</evidence>
<dbReference type="EMBL" id="PSQJ01000002">
    <property type="protein sequence ID" value="PTL86501.1"/>
    <property type="molecule type" value="Genomic_DNA"/>
</dbReference>
<proteinExistence type="inferred from homology"/>
<dbReference type="GO" id="GO:0008199">
    <property type="term" value="F:ferric iron binding"/>
    <property type="evidence" value="ECO:0007669"/>
    <property type="project" value="InterPro"/>
</dbReference>
<protein>
    <recommendedName>
        <fullName evidence="7">Ferritin</fullName>
        <ecNumber evidence="7">1.16.3.2</ecNumber>
    </recommendedName>
</protein>
<dbReference type="GO" id="GO:0008198">
    <property type="term" value="F:ferrous iron binding"/>
    <property type="evidence" value="ECO:0007669"/>
    <property type="project" value="TreeGrafter"/>
</dbReference>
<keyword evidence="3 6" id="KW-0479">Metal-binding</keyword>
<feature type="binding site" evidence="6">
    <location>
        <position position="94"/>
    </location>
    <ligand>
        <name>Fe cation</name>
        <dbReference type="ChEBI" id="CHEBI:24875"/>
        <label>1</label>
    </ligand>
</feature>
<dbReference type="InterPro" id="IPR012347">
    <property type="entry name" value="Ferritin-like"/>
</dbReference>
<dbReference type="GO" id="GO:0004322">
    <property type="term" value="F:ferroxidase activity"/>
    <property type="evidence" value="ECO:0007669"/>
    <property type="project" value="TreeGrafter"/>
</dbReference>
<evidence type="ECO:0000313" key="10">
    <source>
        <dbReference type="Proteomes" id="UP000240811"/>
    </source>
</evidence>
<name>A0A2T4VXK8_9HYPH</name>